<reference evidence="2" key="1">
    <citation type="journal article" date="2023" name="G3 (Bethesda)">
        <title>Genome assembly and association tests identify interacting loci associated with vigor, precocity, and sex in interspecific pistachio rootstocks.</title>
        <authorList>
            <person name="Palmer W."/>
            <person name="Jacygrad E."/>
            <person name="Sagayaradj S."/>
            <person name="Cavanaugh K."/>
            <person name="Han R."/>
            <person name="Bertier L."/>
            <person name="Beede B."/>
            <person name="Kafkas S."/>
            <person name="Golino D."/>
            <person name="Preece J."/>
            <person name="Michelmore R."/>
        </authorList>
    </citation>
    <scope>NUCLEOTIDE SEQUENCE [LARGE SCALE GENOMIC DNA]</scope>
</reference>
<keyword evidence="2" id="KW-1185">Reference proteome</keyword>
<sequence>MLCVILRSCWLCLFSTGEVVGFALLVAGFSTGEVVGFALLVAGFSTGEVVGFALLVSGFATGVVHLGSECVTLLTGIGGIRPRPINPKPSYRSRKHNLGRNTSHQREEKSRRLEEDKRRVKKDDSSRRWTIWRSGMRQGDYWVVVDGLVMHVWWFNGGMLVTVIV</sequence>
<comment type="caution">
    <text evidence="1">The sequence shown here is derived from an EMBL/GenBank/DDBJ whole genome shotgun (WGS) entry which is preliminary data.</text>
</comment>
<accession>A0ACC0ZSJ8</accession>
<organism evidence="1 2">
    <name type="scientific">Pistacia atlantica</name>
    <dbReference type="NCBI Taxonomy" id="434234"/>
    <lineage>
        <taxon>Eukaryota</taxon>
        <taxon>Viridiplantae</taxon>
        <taxon>Streptophyta</taxon>
        <taxon>Embryophyta</taxon>
        <taxon>Tracheophyta</taxon>
        <taxon>Spermatophyta</taxon>
        <taxon>Magnoliopsida</taxon>
        <taxon>eudicotyledons</taxon>
        <taxon>Gunneridae</taxon>
        <taxon>Pentapetalae</taxon>
        <taxon>rosids</taxon>
        <taxon>malvids</taxon>
        <taxon>Sapindales</taxon>
        <taxon>Anacardiaceae</taxon>
        <taxon>Pistacia</taxon>
    </lineage>
</organism>
<evidence type="ECO:0000313" key="2">
    <source>
        <dbReference type="Proteomes" id="UP001164250"/>
    </source>
</evidence>
<name>A0ACC0ZSJ8_9ROSI</name>
<evidence type="ECO:0000313" key="1">
    <source>
        <dbReference type="EMBL" id="KAJ0074941.1"/>
    </source>
</evidence>
<dbReference type="EMBL" id="CM047910">
    <property type="protein sequence ID" value="KAJ0074941.1"/>
    <property type="molecule type" value="Genomic_DNA"/>
</dbReference>
<gene>
    <name evidence="1" type="ORF">Patl1_34886</name>
</gene>
<dbReference type="Proteomes" id="UP001164250">
    <property type="component" value="Chromosome 15"/>
</dbReference>
<proteinExistence type="predicted"/>
<protein>
    <submittedName>
        <fullName evidence="1">Uncharacterized protein</fullName>
    </submittedName>
</protein>